<evidence type="ECO:0000313" key="2">
    <source>
        <dbReference type="Proteomes" id="UP001141552"/>
    </source>
</evidence>
<evidence type="ECO:0000313" key="1">
    <source>
        <dbReference type="EMBL" id="KAJ4846894.1"/>
    </source>
</evidence>
<dbReference type="AlphaFoldDB" id="A0A9Q0GE00"/>
<sequence length="122" mass="12880">DGRRSDVRTVRIGGLILRQARGHGLGEKTLHSLGLGVMVVLIIASSVPAGEAAACRGIIDCHKQCPEGGYCRQGKCLCWPSKFAEPSKKAPSCRVAECRAKCPPGLPGFCDENGVCRCMPSA</sequence>
<organism evidence="1 2">
    <name type="scientific">Turnera subulata</name>
    <dbReference type="NCBI Taxonomy" id="218843"/>
    <lineage>
        <taxon>Eukaryota</taxon>
        <taxon>Viridiplantae</taxon>
        <taxon>Streptophyta</taxon>
        <taxon>Embryophyta</taxon>
        <taxon>Tracheophyta</taxon>
        <taxon>Spermatophyta</taxon>
        <taxon>Magnoliopsida</taxon>
        <taxon>eudicotyledons</taxon>
        <taxon>Gunneridae</taxon>
        <taxon>Pentapetalae</taxon>
        <taxon>rosids</taxon>
        <taxon>fabids</taxon>
        <taxon>Malpighiales</taxon>
        <taxon>Passifloraceae</taxon>
        <taxon>Turnera</taxon>
    </lineage>
</organism>
<dbReference type="Proteomes" id="UP001141552">
    <property type="component" value="Unassembled WGS sequence"/>
</dbReference>
<proteinExistence type="predicted"/>
<feature type="non-terminal residue" evidence="1">
    <location>
        <position position="1"/>
    </location>
</feature>
<reference evidence="1" key="2">
    <citation type="journal article" date="2023" name="Plants (Basel)">
        <title>Annotation of the Turnera subulata (Passifloraceae) Draft Genome Reveals the S-Locus Evolved after the Divergence of Turneroideae from Passifloroideae in a Stepwise Manner.</title>
        <authorList>
            <person name="Henning P.M."/>
            <person name="Roalson E.H."/>
            <person name="Mir W."/>
            <person name="McCubbin A.G."/>
            <person name="Shore J.S."/>
        </authorList>
    </citation>
    <scope>NUCLEOTIDE SEQUENCE</scope>
    <source>
        <strain evidence="1">F60SS</strain>
    </source>
</reference>
<name>A0A9Q0GE00_9ROSI</name>
<protein>
    <submittedName>
        <fullName evidence="1">Uncharacterized protein</fullName>
    </submittedName>
</protein>
<comment type="caution">
    <text evidence="1">The sequence shown here is derived from an EMBL/GenBank/DDBJ whole genome shotgun (WGS) entry which is preliminary data.</text>
</comment>
<keyword evidence="2" id="KW-1185">Reference proteome</keyword>
<gene>
    <name evidence="1" type="ORF">Tsubulata_026219</name>
</gene>
<reference evidence="1" key="1">
    <citation type="submission" date="2022-02" db="EMBL/GenBank/DDBJ databases">
        <authorList>
            <person name="Henning P.M."/>
            <person name="McCubbin A.G."/>
            <person name="Shore J.S."/>
        </authorList>
    </citation>
    <scope>NUCLEOTIDE SEQUENCE</scope>
    <source>
        <strain evidence="1">F60SS</strain>
        <tissue evidence="1">Leaves</tissue>
    </source>
</reference>
<accession>A0A9Q0GE00</accession>
<dbReference type="EMBL" id="JAKUCV010001314">
    <property type="protein sequence ID" value="KAJ4846894.1"/>
    <property type="molecule type" value="Genomic_DNA"/>
</dbReference>